<comment type="caution">
    <text evidence="1">The sequence shown here is derived from an EMBL/GenBank/DDBJ whole genome shotgun (WGS) entry which is preliminary data.</text>
</comment>
<dbReference type="EMBL" id="BMGS01000014">
    <property type="protein sequence ID" value="GGG59633.1"/>
    <property type="molecule type" value="Genomic_DNA"/>
</dbReference>
<name>A0ABQ1X4J4_9BACT</name>
<protein>
    <submittedName>
        <fullName evidence="1">Uncharacterized protein</fullName>
    </submittedName>
</protein>
<dbReference type="Proteomes" id="UP000601361">
    <property type="component" value="Unassembled WGS sequence"/>
</dbReference>
<reference evidence="2" key="1">
    <citation type="journal article" date="2019" name="Int. J. Syst. Evol. Microbiol.">
        <title>The Global Catalogue of Microorganisms (GCM) 10K type strain sequencing project: providing services to taxonomists for standard genome sequencing and annotation.</title>
        <authorList>
            <consortium name="The Broad Institute Genomics Platform"/>
            <consortium name="The Broad Institute Genome Sequencing Center for Infectious Disease"/>
            <person name="Wu L."/>
            <person name="Ma J."/>
        </authorList>
    </citation>
    <scope>NUCLEOTIDE SEQUENCE [LARGE SCALE GENOMIC DNA]</scope>
    <source>
        <strain evidence="2">CGMCC 1.12990</strain>
    </source>
</reference>
<proteinExistence type="predicted"/>
<keyword evidence="2" id="KW-1185">Reference proteome</keyword>
<evidence type="ECO:0000313" key="1">
    <source>
        <dbReference type="EMBL" id="GGG59633.1"/>
    </source>
</evidence>
<sequence length="93" mass="10507">MDNSGGGAGKISRGEYYCRCRCRRCKADEGRERLRASRGGGPYFPVQVQNENKDFLKLYICDKKVVKRLSRAKRRASVLNASSHLPLLLENTS</sequence>
<gene>
    <name evidence="1" type="ORF">GCM10011378_39530</name>
</gene>
<accession>A0ABQ1X4J4</accession>
<evidence type="ECO:0000313" key="2">
    <source>
        <dbReference type="Proteomes" id="UP000601361"/>
    </source>
</evidence>
<organism evidence="1 2">
    <name type="scientific">Hymenobacter glacieicola</name>
    <dbReference type="NCBI Taxonomy" id="1562124"/>
    <lineage>
        <taxon>Bacteria</taxon>
        <taxon>Pseudomonadati</taxon>
        <taxon>Bacteroidota</taxon>
        <taxon>Cytophagia</taxon>
        <taxon>Cytophagales</taxon>
        <taxon>Hymenobacteraceae</taxon>
        <taxon>Hymenobacter</taxon>
    </lineage>
</organism>